<proteinExistence type="predicted"/>
<protein>
    <submittedName>
        <fullName evidence="1">Uncharacterized protein</fullName>
    </submittedName>
</protein>
<reference evidence="1" key="1">
    <citation type="journal article" date="2019" name="bioRxiv">
        <title>The Genome of the Zebra Mussel, Dreissena polymorpha: A Resource for Invasive Species Research.</title>
        <authorList>
            <person name="McCartney M.A."/>
            <person name="Auch B."/>
            <person name="Kono T."/>
            <person name="Mallez S."/>
            <person name="Zhang Y."/>
            <person name="Obille A."/>
            <person name="Becker A."/>
            <person name="Abrahante J.E."/>
            <person name="Garbe J."/>
            <person name="Badalamenti J.P."/>
            <person name="Herman A."/>
            <person name="Mangelson H."/>
            <person name="Liachko I."/>
            <person name="Sullivan S."/>
            <person name="Sone E.D."/>
            <person name="Koren S."/>
            <person name="Silverstein K.A.T."/>
            <person name="Beckman K.B."/>
            <person name="Gohl D.M."/>
        </authorList>
    </citation>
    <scope>NUCLEOTIDE SEQUENCE</scope>
    <source>
        <strain evidence="1">Duluth1</strain>
        <tissue evidence="1">Whole animal</tissue>
    </source>
</reference>
<keyword evidence="2" id="KW-1185">Reference proteome</keyword>
<comment type="caution">
    <text evidence="1">The sequence shown here is derived from an EMBL/GenBank/DDBJ whole genome shotgun (WGS) entry which is preliminary data.</text>
</comment>
<evidence type="ECO:0000313" key="2">
    <source>
        <dbReference type="Proteomes" id="UP000828390"/>
    </source>
</evidence>
<dbReference type="EMBL" id="JAIWYP010000014">
    <property type="protein sequence ID" value="KAH3712030.1"/>
    <property type="molecule type" value="Genomic_DNA"/>
</dbReference>
<dbReference type="AlphaFoldDB" id="A0A9D3Z7H2"/>
<accession>A0A9D3Z7H2</accession>
<reference evidence="1" key="2">
    <citation type="submission" date="2020-11" db="EMBL/GenBank/DDBJ databases">
        <authorList>
            <person name="McCartney M.A."/>
            <person name="Auch B."/>
            <person name="Kono T."/>
            <person name="Mallez S."/>
            <person name="Becker A."/>
            <person name="Gohl D.M."/>
            <person name="Silverstein K.A.T."/>
            <person name="Koren S."/>
            <person name="Bechman K.B."/>
            <person name="Herman A."/>
            <person name="Abrahante J.E."/>
            <person name="Garbe J."/>
        </authorList>
    </citation>
    <scope>NUCLEOTIDE SEQUENCE</scope>
    <source>
        <strain evidence="1">Duluth1</strain>
        <tissue evidence="1">Whole animal</tissue>
    </source>
</reference>
<gene>
    <name evidence="1" type="ORF">DPMN_071707</name>
</gene>
<name>A0A9D3Z7H2_DREPO</name>
<dbReference type="Proteomes" id="UP000828390">
    <property type="component" value="Unassembled WGS sequence"/>
</dbReference>
<organism evidence="1 2">
    <name type="scientific">Dreissena polymorpha</name>
    <name type="common">Zebra mussel</name>
    <name type="synonym">Mytilus polymorpha</name>
    <dbReference type="NCBI Taxonomy" id="45954"/>
    <lineage>
        <taxon>Eukaryota</taxon>
        <taxon>Metazoa</taxon>
        <taxon>Spiralia</taxon>
        <taxon>Lophotrochozoa</taxon>
        <taxon>Mollusca</taxon>
        <taxon>Bivalvia</taxon>
        <taxon>Autobranchia</taxon>
        <taxon>Heteroconchia</taxon>
        <taxon>Euheterodonta</taxon>
        <taxon>Imparidentia</taxon>
        <taxon>Neoheterodontei</taxon>
        <taxon>Myida</taxon>
        <taxon>Dreissenoidea</taxon>
        <taxon>Dreissenidae</taxon>
        <taxon>Dreissena</taxon>
    </lineage>
</organism>
<sequence>MAYDEDAISLRSLSPISVYPDEITNTTLSSSTINKPPTTRTSTPVQEPFIIVNAIKHNKLLILYHYLPNFLHLFPHPRFKPTPLLFKILKY</sequence>
<evidence type="ECO:0000313" key="1">
    <source>
        <dbReference type="EMBL" id="KAH3712030.1"/>
    </source>
</evidence>